<comment type="caution">
    <text evidence="16">The sequence shown here is derived from an EMBL/GenBank/DDBJ whole genome shotgun (WGS) entry which is preliminary data.</text>
</comment>
<proteinExistence type="inferred from homology"/>
<gene>
    <name evidence="16" type="primary">aftA</name>
    <name evidence="16" type="ORF">GOARA_048_00240</name>
</gene>
<dbReference type="GO" id="GO:0044038">
    <property type="term" value="P:cell wall macromolecule biosynthetic process"/>
    <property type="evidence" value="ECO:0007669"/>
    <property type="project" value="InterPro"/>
</dbReference>
<feature type="transmembrane region" description="Helical" evidence="13">
    <location>
        <begin position="96"/>
        <end position="120"/>
    </location>
</feature>
<reference evidence="16 17" key="1">
    <citation type="submission" date="2011-11" db="EMBL/GenBank/DDBJ databases">
        <title>Whole genome shotgun sequence of Gordonia araii NBRC 100433.</title>
        <authorList>
            <person name="Yoshida Y."/>
            <person name="Hosoyama A."/>
            <person name="Tsuchikane K."/>
            <person name="Katsumata H."/>
            <person name="Yamazaki S."/>
            <person name="Fujita N."/>
        </authorList>
    </citation>
    <scope>NUCLEOTIDE SEQUENCE [LARGE SCALE GENOMIC DNA]</scope>
    <source>
        <strain evidence="16 17">NBRC 100433</strain>
    </source>
</reference>
<comment type="catalytic activity">
    <reaction evidence="12">
        <text>Adds an alpha-D-arabinofuranosyl group from trans,octacis-decaprenylphospho-beta-D-arabinofuranose at the 5-O-position of the eighth, tenth and twelfth galactofuranose unit of the galactofuranan chain of [beta-D-galactofuranosyl-(1-&gt;5)-beta-D-galactofuranosyl-(1-&gt;6)]14-beta-D-galactofuranosyl-(1-&gt;5)-beta-D-galactofuranosyl-(1-&gt;4)-alpha-L-rhamnopyranosyl-(1-&gt;3)-N-acetyl-alpha-D-glucosaminyl-diphospho-trans,octacis-decaprenol.</text>
        <dbReference type="EC" id="2.4.2.46"/>
    </reaction>
</comment>
<dbReference type="AlphaFoldDB" id="G7H1U7"/>
<dbReference type="InterPro" id="IPR020963">
    <property type="entry name" value="ArabinofuranosylTrfase_AftA_N"/>
</dbReference>
<evidence type="ECO:0000256" key="10">
    <source>
        <dbReference type="ARBA" id="ARBA00023136"/>
    </source>
</evidence>
<comment type="similarity">
    <text evidence="3">Belongs to the glycosyltransferase 85 family.</text>
</comment>
<evidence type="ECO:0000259" key="15">
    <source>
        <dbReference type="Pfam" id="PF12250"/>
    </source>
</evidence>
<comment type="subcellular location">
    <subcellularLocation>
        <location evidence="1">Cell membrane</location>
        <topology evidence="1">Multi-pass membrane protein</topology>
    </subcellularLocation>
</comment>
<keyword evidence="17" id="KW-1185">Reference proteome</keyword>
<evidence type="ECO:0000256" key="8">
    <source>
        <dbReference type="ARBA" id="ARBA00022692"/>
    </source>
</evidence>
<protein>
    <recommendedName>
        <fullName evidence="5">Galactan 5-O-arabinofuranosyltransferase</fullName>
        <ecNumber evidence="4">2.4.2.46</ecNumber>
    </recommendedName>
    <alternativeName>
        <fullName evidence="11">Arabinofuranosyltransferase AftA</fullName>
    </alternativeName>
</protein>
<feature type="transmembrane region" description="Helical" evidence="13">
    <location>
        <begin position="291"/>
        <end position="311"/>
    </location>
</feature>
<evidence type="ECO:0000313" key="16">
    <source>
        <dbReference type="EMBL" id="GAB09822.1"/>
    </source>
</evidence>
<comment type="pathway">
    <text evidence="2">Cell wall biogenesis; cell wall polysaccharide biosynthesis.</text>
</comment>
<feature type="transmembrane region" description="Helical" evidence="13">
    <location>
        <begin position="384"/>
        <end position="403"/>
    </location>
</feature>
<accession>G7H1U7</accession>
<dbReference type="GO" id="GO:0045227">
    <property type="term" value="P:capsule polysaccharide biosynthetic process"/>
    <property type="evidence" value="ECO:0007669"/>
    <property type="project" value="UniProtKB-UniPathway"/>
</dbReference>
<evidence type="ECO:0000256" key="12">
    <source>
        <dbReference type="ARBA" id="ARBA00034030"/>
    </source>
</evidence>
<evidence type="ECO:0000256" key="4">
    <source>
        <dbReference type="ARBA" id="ARBA00012037"/>
    </source>
</evidence>
<dbReference type="Pfam" id="PF12250">
    <property type="entry name" value="AftA_N"/>
    <property type="match status" value="1"/>
</dbReference>
<dbReference type="RefSeq" id="WP_007321897.1">
    <property type="nucleotide sequence ID" value="NZ_BAEE01000048.1"/>
</dbReference>
<dbReference type="Pfam" id="PF12249">
    <property type="entry name" value="AftA_C"/>
    <property type="match status" value="1"/>
</dbReference>
<dbReference type="STRING" id="1073574.GOARA_048_00240"/>
<feature type="transmembrane region" description="Helical" evidence="13">
    <location>
        <begin position="410"/>
        <end position="434"/>
    </location>
</feature>
<dbReference type="InterPro" id="IPR020959">
    <property type="entry name" value="ArabinofuranosylTrfase_AftA_C"/>
</dbReference>
<dbReference type="GO" id="GO:0005886">
    <property type="term" value="C:plasma membrane"/>
    <property type="evidence" value="ECO:0007669"/>
    <property type="project" value="UniProtKB-SubCell"/>
</dbReference>
<sequence>MSASTTVTGTSDAQPPETLGARRNGIGLDAARLLAALVGGAAVSWIALYAISTVDWPAYNSSNVLRALTTVGQVGAIAVLLVAVLLYRRRPDGNRLVVDALSAIGMAGLVTVTLGMPLAATKLYLFGLSVDQQFRVEYLTRLTSSPRLADMTYEGLPPFYPAGWFWFGGRFADLSGIPGWEAYKPWAIISLAATAALATVLWNRMIGGDRGVAVSVAVTLAVLAYASPEPYAAVLILLGVALLPTIVHALRGPKDIAVDDLDLRSTRWIAVLASGVFLGLCATFYTLYAGVFALTAALVALWLVVNGWIAAANKSVPTATVRQIRRRMALVYGVRLAVMAVAAAAVALITWAPYLLARVQNRPASGGTAEHYLPESGAQLPLPMLQLSAFAVLTLIGFIWVAWRFRERTIALAFAAAVVAIYLVCLVSMARTATGSTLLAFRLEPVLTAVLAAAGVLGVAQLASWLVGRLGDIRFLIGAVATVAAIGTAQHVPGMLAGDIILAYSDTDGSGQRADKRPAGAQAYYPKVREAIAEQTGKPATDLVVLTADFDFLSIYPYWGFQGLTSHYANPLAEFDKRAAAIEEWSAAENPAELLAKLDASPWRTPDVFLFRYSPDGYTLKLARDVYPNDPNVKRYTITFKKSAFDGPQFTVTEIGPFVLVVRK</sequence>
<feature type="transmembrane region" description="Helical" evidence="13">
    <location>
        <begin position="33"/>
        <end position="52"/>
    </location>
</feature>
<evidence type="ECO:0000256" key="5">
    <source>
        <dbReference type="ARBA" id="ARBA00020482"/>
    </source>
</evidence>
<dbReference type="EMBL" id="BAEE01000048">
    <property type="protein sequence ID" value="GAB09822.1"/>
    <property type="molecule type" value="Genomic_DNA"/>
</dbReference>
<keyword evidence="6" id="KW-1003">Cell membrane</keyword>
<name>G7H1U7_9ACTN</name>
<evidence type="ECO:0000313" key="17">
    <source>
        <dbReference type="Proteomes" id="UP000035088"/>
    </source>
</evidence>
<evidence type="ECO:0000256" key="7">
    <source>
        <dbReference type="ARBA" id="ARBA00022679"/>
    </source>
</evidence>
<feature type="domain" description="Arabinofuranosyltransferase AftA C-terminal" evidence="14">
    <location>
        <begin position="493"/>
        <end position="663"/>
    </location>
</feature>
<evidence type="ECO:0000256" key="2">
    <source>
        <dbReference type="ARBA" id="ARBA00004776"/>
    </source>
</evidence>
<organism evidence="16 17">
    <name type="scientific">Gordonia araii NBRC 100433</name>
    <dbReference type="NCBI Taxonomy" id="1073574"/>
    <lineage>
        <taxon>Bacteria</taxon>
        <taxon>Bacillati</taxon>
        <taxon>Actinomycetota</taxon>
        <taxon>Actinomycetes</taxon>
        <taxon>Mycobacteriales</taxon>
        <taxon>Gordoniaceae</taxon>
        <taxon>Gordonia</taxon>
    </lineage>
</organism>
<dbReference type="GO" id="GO:0016757">
    <property type="term" value="F:glycosyltransferase activity"/>
    <property type="evidence" value="ECO:0007669"/>
    <property type="project" value="InterPro"/>
</dbReference>
<dbReference type="OrthoDB" id="4775300at2"/>
<evidence type="ECO:0000256" key="6">
    <source>
        <dbReference type="ARBA" id="ARBA00022475"/>
    </source>
</evidence>
<feature type="transmembrane region" description="Helical" evidence="13">
    <location>
        <begin position="446"/>
        <end position="467"/>
    </location>
</feature>
<feature type="transmembrane region" description="Helical" evidence="13">
    <location>
        <begin position="332"/>
        <end position="354"/>
    </location>
</feature>
<feature type="transmembrane region" description="Helical" evidence="13">
    <location>
        <begin position="64"/>
        <end position="87"/>
    </location>
</feature>
<evidence type="ECO:0000256" key="11">
    <source>
        <dbReference type="ARBA" id="ARBA00033184"/>
    </source>
</evidence>
<dbReference type="UniPathway" id="UPA00963"/>
<evidence type="ECO:0000256" key="3">
    <source>
        <dbReference type="ARBA" id="ARBA00009655"/>
    </source>
</evidence>
<keyword evidence="7 16" id="KW-0808">Transferase</keyword>
<feature type="transmembrane region" description="Helical" evidence="13">
    <location>
        <begin position="209"/>
        <end position="225"/>
    </location>
</feature>
<evidence type="ECO:0000256" key="9">
    <source>
        <dbReference type="ARBA" id="ARBA00022989"/>
    </source>
</evidence>
<dbReference type="Proteomes" id="UP000035088">
    <property type="component" value="Unassembled WGS sequence"/>
</dbReference>
<feature type="transmembrane region" description="Helical" evidence="13">
    <location>
        <begin position="183"/>
        <end position="202"/>
    </location>
</feature>
<evidence type="ECO:0000256" key="1">
    <source>
        <dbReference type="ARBA" id="ARBA00004651"/>
    </source>
</evidence>
<evidence type="ECO:0000259" key="14">
    <source>
        <dbReference type="Pfam" id="PF12249"/>
    </source>
</evidence>
<feature type="transmembrane region" description="Helical" evidence="13">
    <location>
        <begin position="268"/>
        <end position="285"/>
    </location>
</feature>
<keyword evidence="9 13" id="KW-1133">Transmembrane helix</keyword>
<keyword evidence="10 13" id="KW-0472">Membrane</keyword>
<feature type="transmembrane region" description="Helical" evidence="13">
    <location>
        <begin position="231"/>
        <end position="247"/>
    </location>
</feature>
<evidence type="ECO:0000256" key="13">
    <source>
        <dbReference type="SAM" id="Phobius"/>
    </source>
</evidence>
<dbReference type="EC" id="2.4.2.46" evidence="4"/>
<keyword evidence="8 13" id="KW-0812">Transmembrane</keyword>
<feature type="domain" description="Arabinofuranosyltransferase AftA N-terminal" evidence="15">
    <location>
        <begin position="33"/>
        <end position="472"/>
    </location>
</feature>